<dbReference type="InterPro" id="IPR036390">
    <property type="entry name" value="WH_DNA-bd_sf"/>
</dbReference>
<dbReference type="GO" id="GO:0003677">
    <property type="term" value="F:DNA binding"/>
    <property type="evidence" value="ECO:0007669"/>
    <property type="project" value="UniProtKB-KW"/>
</dbReference>
<dbReference type="SUPFAM" id="SSF46785">
    <property type="entry name" value="Winged helix' DNA-binding domain"/>
    <property type="match status" value="1"/>
</dbReference>
<evidence type="ECO:0000256" key="2">
    <source>
        <dbReference type="ARBA" id="ARBA00023015"/>
    </source>
</evidence>
<sequence length="301" mass="32196">MATLRALECLVALVDEGSVTRAAASLHMSQPALSHQVAALERELGTPVVERLARGVRVTAAGRAAADEARIALDAAARAVRVGRQVGAGNGGRLRIACAETMTAWLLVPVLRRWRARRPGVRLELTEFTSADRMVEHLMNGATDLVVGPEPTATTAHVEVLGREEIVVATFPSHRFASRGSVAVEELADEPFVHYDPDNGMAVWVDRFVTEHQVRLSPVLRTRSPRTAAQLAGAGMGVSLVPVSALAGRPAAVVRRLEPRVHREIVALTLTPSDALVRRFVADLRGRGLPEVDTAAALPTA</sequence>
<dbReference type="AlphaFoldDB" id="A0A239L0F3"/>
<evidence type="ECO:0000256" key="3">
    <source>
        <dbReference type="ARBA" id="ARBA00023125"/>
    </source>
</evidence>
<dbReference type="CDD" id="cd05466">
    <property type="entry name" value="PBP2_LTTR_substrate"/>
    <property type="match status" value="1"/>
</dbReference>
<dbReference type="PANTHER" id="PTHR30346">
    <property type="entry name" value="TRANSCRIPTIONAL DUAL REGULATOR HCAR-RELATED"/>
    <property type="match status" value="1"/>
</dbReference>
<dbReference type="EMBL" id="FZOF01000017">
    <property type="protein sequence ID" value="SNT23209.1"/>
    <property type="molecule type" value="Genomic_DNA"/>
</dbReference>
<keyword evidence="4" id="KW-0804">Transcription</keyword>
<evidence type="ECO:0000256" key="4">
    <source>
        <dbReference type="ARBA" id="ARBA00023163"/>
    </source>
</evidence>
<dbReference type="Pfam" id="PF00126">
    <property type="entry name" value="HTH_1"/>
    <property type="match status" value="1"/>
</dbReference>
<dbReference type="InterPro" id="IPR036388">
    <property type="entry name" value="WH-like_DNA-bd_sf"/>
</dbReference>
<protein>
    <submittedName>
        <fullName evidence="6">DNA-binding transcriptional regulator, LysR family</fullName>
    </submittedName>
</protein>
<dbReference type="GO" id="GO:0003700">
    <property type="term" value="F:DNA-binding transcription factor activity"/>
    <property type="evidence" value="ECO:0007669"/>
    <property type="project" value="InterPro"/>
</dbReference>
<feature type="domain" description="HTH lysR-type" evidence="5">
    <location>
        <begin position="1"/>
        <end position="59"/>
    </location>
</feature>
<dbReference type="PROSITE" id="PS50931">
    <property type="entry name" value="HTH_LYSR"/>
    <property type="match status" value="1"/>
</dbReference>
<dbReference type="Gene3D" id="1.10.10.10">
    <property type="entry name" value="Winged helix-like DNA-binding domain superfamily/Winged helix DNA-binding domain"/>
    <property type="match status" value="1"/>
</dbReference>
<dbReference type="Gene3D" id="3.40.190.290">
    <property type="match status" value="1"/>
</dbReference>
<proteinExistence type="inferred from homology"/>
<organism evidence="6 7">
    <name type="scientific">Actinacidiphila glaucinigra</name>
    <dbReference type="NCBI Taxonomy" id="235986"/>
    <lineage>
        <taxon>Bacteria</taxon>
        <taxon>Bacillati</taxon>
        <taxon>Actinomycetota</taxon>
        <taxon>Actinomycetes</taxon>
        <taxon>Kitasatosporales</taxon>
        <taxon>Streptomycetaceae</taxon>
        <taxon>Actinacidiphila</taxon>
    </lineage>
</organism>
<evidence type="ECO:0000313" key="7">
    <source>
        <dbReference type="Proteomes" id="UP000198280"/>
    </source>
</evidence>
<evidence type="ECO:0000313" key="6">
    <source>
        <dbReference type="EMBL" id="SNT23209.1"/>
    </source>
</evidence>
<dbReference type="RefSeq" id="WP_089226692.1">
    <property type="nucleotide sequence ID" value="NZ_FZOF01000017.1"/>
</dbReference>
<dbReference type="PRINTS" id="PR00039">
    <property type="entry name" value="HTHLYSR"/>
</dbReference>
<evidence type="ECO:0000259" key="5">
    <source>
        <dbReference type="PROSITE" id="PS50931"/>
    </source>
</evidence>
<dbReference type="PANTHER" id="PTHR30346:SF28">
    <property type="entry name" value="HTH-TYPE TRANSCRIPTIONAL REGULATOR CYNR"/>
    <property type="match status" value="1"/>
</dbReference>
<gene>
    <name evidence="6" type="ORF">SAMN05216252_117141</name>
</gene>
<dbReference type="GO" id="GO:0032993">
    <property type="term" value="C:protein-DNA complex"/>
    <property type="evidence" value="ECO:0007669"/>
    <property type="project" value="TreeGrafter"/>
</dbReference>
<accession>A0A239L0F3</accession>
<reference evidence="6 7" key="1">
    <citation type="submission" date="2017-06" db="EMBL/GenBank/DDBJ databases">
        <authorList>
            <person name="Kim H.J."/>
            <person name="Triplett B.A."/>
        </authorList>
    </citation>
    <scope>NUCLEOTIDE SEQUENCE [LARGE SCALE GENOMIC DNA]</scope>
    <source>
        <strain evidence="6 7">CGMCC 4.1858</strain>
    </source>
</reference>
<evidence type="ECO:0000256" key="1">
    <source>
        <dbReference type="ARBA" id="ARBA00009437"/>
    </source>
</evidence>
<name>A0A239L0F3_9ACTN</name>
<comment type="similarity">
    <text evidence="1">Belongs to the LysR transcriptional regulatory family.</text>
</comment>
<keyword evidence="7" id="KW-1185">Reference proteome</keyword>
<dbReference type="InterPro" id="IPR000847">
    <property type="entry name" value="LysR_HTH_N"/>
</dbReference>
<dbReference type="SUPFAM" id="SSF53850">
    <property type="entry name" value="Periplasmic binding protein-like II"/>
    <property type="match status" value="1"/>
</dbReference>
<dbReference type="InterPro" id="IPR005119">
    <property type="entry name" value="LysR_subst-bd"/>
</dbReference>
<dbReference type="Pfam" id="PF03466">
    <property type="entry name" value="LysR_substrate"/>
    <property type="match status" value="1"/>
</dbReference>
<keyword evidence="3 6" id="KW-0238">DNA-binding</keyword>
<keyword evidence="2" id="KW-0805">Transcription regulation</keyword>
<dbReference type="OrthoDB" id="3673085at2"/>
<dbReference type="FunFam" id="1.10.10.10:FF:000001">
    <property type="entry name" value="LysR family transcriptional regulator"/>
    <property type="match status" value="1"/>
</dbReference>
<dbReference type="Proteomes" id="UP000198280">
    <property type="component" value="Unassembled WGS sequence"/>
</dbReference>